<dbReference type="InterPro" id="IPR043519">
    <property type="entry name" value="NT_sf"/>
</dbReference>
<proteinExistence type="inferred from homology"/>
<dbReference type="FunFam" id="1.10.1410.10:FF:000001">
    <property type="entry name" value="Putative poly(A) polymerase gamma"/>
    <property type="match status" value="1"/>
</dbReference>
<dbReference type="SUPFAM" id="SSF55003">
    <property type="entry name" value="PAP/Archaeal CCA-adding enzyme, C-terminal domain"/>
    <property type="match status" value="1"/>
</dbReference>
<dbReference type="GO" id="GO:0006397">
    <property type="term" value="P:mRNA processing"/>
    <property type="evidence" value="ECO:0007669"/>
    <property type="project" value="UniProtKB-KW"/>
</dbReference>
<feature type="region of interest" description="Disordered" evidence="15">
    <location>
        <begin position="502"/>
        <end position="552"/>
    </location>
</feature>
<organism evidence="19 20">
    <name type="scientific">Xyrichtys novacula</name>
    <name type="common">Pearly razorfish</name>
    <name type="synonym">Hemipteronotus novacula</name>
    <dbReference type="NCBI Taxonomy" id="13765"/>
    <lineage>
        <taxon>Eukaryota</taxon>
        <taxon>Metazoa</taxon>
        <taxon>Chordata</taxon>
        <taxon>Craniata</taxon>
        <taxon>Vertebrata</taxon>
        <taxon>Euteleostomi</taxon>
        <taxon>Actinopterygii</taxon>
        <taxon>Neopterygii</taxon>
        <taxon>Teleostei</taxon>
        <taxon>Neoteleostei</taxon>
        <taxon>Acanthomorphata</taxon>
        <taxon>Eupercaria</taxon>
        <taxon>Labriformes</taxon>
        <taxon>Labridae</taxon>
        <taxon>Xyrichtys</taxon>
    </lineage>
</organism>
<comment type="similarity">
    <text evidence="3 12">Belongs to the poly(A) polymerase family.</text>
</comment>
<feature type="binding site" evidence="13">
    <location>
        <begin position="217"/>
        <end position="218"/>
    </location>
    <ligand>
        <name>ATP</name>
        <dbReference type="ChEBI" id="CHEBI:30616"/>
    </ligand>
</feature>
<dbReference type="GO" id="GO:0005524">
    <property type="term" value="F:ATP binding"/>
    <property type="evidence" value="ECO:0007669"/>
    <property type="project" value="UniProtKB-UniRule"/>
</dbReference>
<feature type="binding site" evidence="13">
    <location>
        <begin position="84"/>
        <end position="86"/>
    </location>
    <ligand>
        <name>ATP</name>
        <dbReference type="ChEBI" id="CHEBI:30616"/>
    </ligand>
</feature>
<evidence type="ECO:0000256" key="9">
    <source>
        <dbReference type="ARBA" id="ARBA00022842"/>
    </source>
</evidence>
<evidence type="ECO:0000256" key="15">
    <source>
        <dbReference type="SAM" id="MobiDB-lite"/>
    </source>
</evidence>
<feature type="binding site" evidence="13">
    <location>
        <position position="199"/>
    </location>
    <ligand>
        <name>ATP</name>
        <dbReference type="ChEBI" id="CHEBI:30616"/>
    </ligand>
</feature>
<feature type="binding site" evidence="14">
    <location>
        <position position="84"/>
    </location>
    <ligand>
        <name>Mg(2+)</name>
        <dbReference type="ChEBI" id="CHEBI:18420"/>
        <label>2</label>
        <note>catalytic</note>
    </ligand>
</feature>
<dbReference type="GO" id="GO:0031123">
    <property type="term" value="P:RNA 3'-end processing"/>
    <property type="evidence" value="ECO:0007669"/>
    <property type="project" value="InterPro"/>
</dbReference>
<comment type="function">
    <text evidence="12">Polymerase that creates the 3'-poly(A) tail of mRNA's.</text>
</comment>
<comment type="catalytic activity">
    <reaction evidence="11 12">
        <text>RNA(n) + ATP = RNA(n)-3'-adenine ribonucleotide + diphosphate</text>
        <dbReference type="Rhea" id="RHEA:11332"/>
        <dbReference type="Rhea" id="RHEA-COMP:14527"/>
        <dbReference type="Rhea" id="RHEA-COMP:17347"/>
        <dbReference type="ChEBI" id="CHEBI:30616"/>
        <dbReference type="ChEBI" id="CHEBI:33019"/>
        <dbReference type="ChEBI" id="CHEBI:140395"/>
        <dbReference type="ChEBI" id="CHEBI:173115"/>
        <dbReference type="EC" id="2.7.7.19"/>
    </reaction>
</comment>
<evidence type="ECO:0000313" key="19">
    <source>
        <dbReference type="EMBL" id="CAJ1077224.1"/>
    </source>
</evidence>
<dbReference type="InterPro" id="IPR048840">
    <property type="entry name" value="PolA_pol_NTPase"/>
</dbReference>
<keyword evidence="4 12" id="KW-0507">mRNA processing</keyword>
<dbReference type="SUPFAM" id="SSF81631">
    <property type="entry name" value="PAP/OAS1 substrate-binding domain"/>
    <property type="match status" value="1"/>
</dbReference>
<gene>
    <name evidence="19" type="ORF">XNOV1_A043164</name>
</gene>
<dbReference type="Pfam" id="PF04926">
    <property type="entry name" value="PAP_RNA-bind"/>
    <property type="match status" value="1"/>
</dbReference>
<feature type="domain" description="Poly(A) polymerase central" evidence="17">
    <location>
        <begin position="190"/>
        <end position="334"/>
    </location>
</feature>
<feature type="binding site" evidence="14">
    <location>
        <position position="86"/>
    </location>
    <ligand>
        <name>Mg(2+)</name>
        <dbReference type="ChEBI" id="CHEBI:18420"/>
        <label>1</label>
        <note>catalytic</note>
    </ligand>
</feature>
<dbReference type="Pfam" id="PF20750">
    <property type="entry name" value="PAP_NTPase"/>
    <property type="match status" value="1"/>
</dbReference>
<evidence type="ECO:0000256" key="13">
    <source>
        <dbReference type="PIRSR" id="PIRSR018425-1"/>
    </source>
</evidence>
<comment type="subcellular location">
    <subcellularLocation>
        <location evidence="2 12">Nucleus</location>
    </subcellularLocation>
</comment>
<dbReference type="GO" id="GO:0005634">
    <property type="term" value="C:nucleus"/>
    <property type="evidence" value="ECO:0007669"/>
    <property type="project" value="UniProtKB-SubCell"/>
</dbReference>
<dbReference type="AlphaFoldDB" id="A0AAV1GW07"/>
<evidence type="ECO:0000256" key="6">
    <source>
        <dbReference type="ARBA" id="ARBA00022723"/>
    </source>
</evidence>
<evidence type="ECO:0000256" key="12">
    <source>
        <dbReference type="PIRNR" id="PIRNR018425"/>
    </source>
</evidence>
<dbReference type="Gene3D" id="3.30.460.10">
    <property type="entry name" value="Beta Polymerase, domain 2"/>
    <property type="match status" value="1"/>
</dbReference>
<evidence type="ECO:0000256" key="11">
    <source>
        <dbReference type="ARBA" id="ARBA00048830"/>
    </source>
</evidence>
<dbReference type="SUPFAM" id="SSF81301">
    <property type="entry name" value="Nucleotidyltransferase"/>
    <property type="match status" value="1"/>
</dbReference>
<dbReference type="Gene3D" id="3.30.70.590">
    <property type="entry name" value="Poly(A) polymerase predicted RNA binding domain"/>
    <property type="match status" value="1"/>
</dbReference>
<dbReference type="CDD" id="cd05402">
    <property type="entry name" value="NT_PAP_TUTase"/>
    <property type="match status" value="1"/>
</dbReference>
<keyword evidence="7 12" id="KW-0547">Nucleotide-binding</keyword>
<feature type="binding site" evidence="13">
    <location>
        <position position="138"/>
    </location>
    <ligand>
        <name>ATP</name>
        <dbReference type="ChEBI" id="CHEBI:30616"/>
    </ligand>
</feature>
<evidence type="ECO:0000259" key="18">
    <source>
        <dbReference type="Pfam" id="PF20750"/>
    </source>
</evidence>
<dbReference type="GO" id="GO:0046872">
    <property type="term" value="F:metal ion binding"/>
    <property type="evidence" value="ECO:0007669"/>
    <property type="project" value="UniProtKB-KW"/>
</dbReference>
<feature type="binding site" evidence="13">
    <location>
        <begin position="71"/>
        <end position="73"/>
    </location>
    <ligand>
        <name>ATP</name>
        <dbReference type="ChEBI" id="CHEBI:30616"/>
    </ligand>
</feature>
<evidence type="ECO:0000259" key="17">
    <source>
        <dbReference type="Pfam" id="PF04928"/>
    </source>
</evidence>
<feature type="domain" description="Poly(A) polymerase RNA-binding" evidence="16">
    <location>
        <begin position="338"/>
        <end position="396"/>
    </location>
</feature>
<keyword evidence="5 12" id="KW-0808">Transferase</keyword>
<dbReference type="Gene3D" id="1.10.1410.10">
    <property type="match status" value="1"/>
</dbReference>
<evidence type="ECO:0000256" key="10">
    <source>
        <dbReference type="ARBA" id="ARBA00023242"/>
    </source>
</evidence>
<feature type="binding site" evidence="14">
    <location>
        <position position="138"/>
    </location>
    <ligand>
        <name>Mg(2+)</name>
        <dbReference type="ChEBI" id="CHEBI:18420"/>
        <label>2</label>
        <note>catalytic</note>
    </ligand>
</feature>
<evidence type="ECO:0000256" key="7">
    <source>
        <dbReference type="ARBA" id="ARBA00022741"/>
    </source>
</evidence>
<sequence length="559" mass="64581">MFEEDDLLQTGKMLDEMKSCGIFETESKHLHRKSVVKNLESLYREWLTEICEEMNLSDVLRTDVGGKIFPFGSYHLGVHAKGADIDILCVGPGFLERKDFFTSFYEKLKSHKKVRGLKAVEEAFVPLIKLTYERIEIDLVFAVVRLKSVPANINLLDDDIIVGLDTRCVRSLNGFRVSEEILRNVPDVSNFRLTLRAIKLWANRRCIYSNMYGFLGGVSWAILVARVCQLYPNAAASTLVFKFFKVYNMWQWPIPVELKPRVECGLGFPVWNPTVNRGDRYHLMPVITPAYPQQNSTCSVSFSTLTVIMEEIKRGYEICEGIQEGKEKWTKLFETADFIDQYKHFIKLELTSPLKKHAGWVNLFRSKIRLLVRTLERNVLFSRVHVHIKPFPERKRDEERSTHWLIGLIFNMENFKYRKVDLLEELEPLKSHIRRLSETYEMSENGAIVSVIYLRRVDRKWMIPTNSQMVYNLLRISNMAPCSGGQTGQKGKDCPRPLIQANRTSAEEESATETSTKRPHSPEPETSSKRFKRDEEPVQETGSPPEPTFNPVCEVALLI</sequence>
<dbReference type="EC" id="2.7.7.19" evidence="12"/>
<reference evidence="19" key="1">
    <citation type="submission" date="2023-08" db="EMBL/GenBank/DDBJ databases">
        <authorList>
            <person name="Alioto T."/>
            <person name="Alioto T."/>
            <person name="Gomez Garrido J."/>
        </authorList>
    </citation>
    <scope>NUCLEOTIDE SEQUENCE</scope>
</reference>
<evidence type="ECO:0000256" key="8">
    <source>
        <dbReference type="ARBA" id="ARBA00022840"/>
    </source>
</evidence>
<comment type="cofactor">
    <cofactor evidence="1">
        <name>Mn(2+)</name>
        <dbReference type="ChEBI" id="CHEBI:29035"/>
    </cofactor>
</comment>
<keyword evidence="9 14" id="KW-0460">Magnesium</keyword>
<feature type="binding site" evidence="14">
    <location>
        <position position="86"/>
    </location>
    <ligand>
        <name>Mg(2+)</name>
        <dbReference type="ChEBI" id="CHEBI:18420"/>
        <label>2</label>
        <note>catalytic</note>
    </ligand>
</feature>
<keyword evidence="10 12" id="KW-0539">Nucleus</keyword>
<dbReference type="FunFam" id="3.30.460.10:FF:000002">
    <property type="entry name" value="Poly(A) polymerase alpha, putative"/>
    <property type="match status" value="1"/>
</dbReference>
<dbReference type="InterPro" id="IPR007012">
    <property type="entry name" value="PolA_pol_cen_dom"/>
</dbReference>
<dbReference type="GO" id="GO:1990817">
    <property type="term" value="F:poly(A) RNA polymerase activity"/>
    <property type="evidence" value="ECO:0007669"/>
    <property type="project" value="UniProtKB-UniRule"/>
</dbReference>
<evidence type="ECO:0000256" key="2">
    <source>
        <dbReference type="ARBA" id="ARBA00004123"/>
    </source>
</evidence>
<evidence type="ECO:0000256" key="5">
    <source>
        <dbReference type="ARBA" id="ARBA00022679"/>
    </source>
</evidence>
<keyword evidence="8 12" id="KW-0067">ATP-binding</keyword>
<protein>
    <recommendedName>
        <fullName evidence="12">Poly(A) polymerase</fullName>
        <ecNumber evidence="12">2.7.7.19</ecNumber>
    </recommendedName>
</protein>
<evidence type="ECO:0000256" key="14">
    <source>
        <dbReference type="PIRSR" id="PIRSR018425-2"/>
    </source>
</evidence>
<evidence type="ECO:0000256" key="1">
    <source>
        <dbReference type="ARBA" id="ARBA00001936"/>
    </source>
</evidence>
<feature type="binding site" evidence="14">
    <location>
        <position position="84"/>
    </location>
    <ligand>
        <name>Mg(2+)</name>
        <dbReference type="ChEBI" id="CHEBI:18420"/>
        <label>1</label>
        <note>catalytic</note>
    </ligand>
</feature>
<keyword evidence="20" id="KW-1185">Reference proteome</keyword>
<dbReference type="InterPro" id="IPR007010">
    <property type="entry name" value="PolA_pol_RNA-bd_dom"/>
</dbReference>
<dbReference type="PANTHER" id="PTHR10682:SF10">
    <property type="entry name" value="POLYNUCLEOTIDE ADENYLYLTRANSFERASE"/>
    <property type="match status" value="1"/>
</dbReference>
<dbReference type="InterPro" id="IPR011068">
    <property type="entry name" value="NuclTrfase_I-like_C"/>
</dbReference>
<dbReference type="Proteomes" id="UP001178508">
    <property type="component" value="Chromosome 17"/>
</dbReference>
<keyword evidence="6 14" id="KW-0479">Metal-binding</keyword>
<accession>A0AAV1GW07</accession>
<dbReference type="InterPro" id="IPR014492">
    <property type="entry name" value="PolyA_polymerase"/>
</dbReference>
<evidence type="ECO:0000256" key="3">
    <source>
        <dbReference type="ARBA" id="ARBA00010912"/>
    </source>
</evidence>
<feature type="binding site" evidence="13">
    <location>
        <position position="208"/>
    </location>
    <ligand>
        <name>ATP</name>
        <dbReference type="ChEBI" id="CHEBI:30616"/>
    </ligand>
</feature>
<evidence type="ECO:0000313" key="20">
    <source>
        <dbReference type="Proteomes" id="UP001178508"/>
    </source>
</evidence>
<evidence type="ECO:0000259" key="16">
    <source>
        <dbReference type="Pfam" id="PF04926"/>
    </source>
</evidence>
<dbReference type="EMBL" id="OY660880">
    <property type="protein sequence ID" value="CAJ1077224.1"/>
    <property type="molecule type" value="Genomic_DNA"/>
</dbReference>
<feature type="domain" description="Poly(A) polymerase nucleotidyltransferase" evidence="18">
    <location>
        <begin position="4"/>
        <end position="185"/>
    </location>
</feature>
<dbReference type="PANTHER" id="PTHR10682">
    <property type="entry name" value="POLY A POLYMERASE"/>
    <property type="match status" value="1"/>
</dbReference>
<dbReference type="PIRSF" id="PIRSF018425">
    <property type="entry name" value="PolyA_polymerase"/>
    <property type="match status" value="1"/>
</dbReference>
<dbReference type="Pfam" id="PF04928">
    <property type="entry name" value="PAP_central"/>
    <property type="match status" value="1"/>
</dbReference>
<dbReference type="GO" id="GO:0003723">
    <property type="term" value="F:RNA binding"/>
    <property type="evidence" value="ECO:0007669"/>
    <property type="project" value="UniProtKB-UniRule"/>
</dbReference>
<name>A0AAV1GW07_XYRNO</name>
<feature type="compositionally biased region" description="Basic and acidic residues" evidence="15">
    <location>
        <begin position="520"/>
        <end position="536"/>
    </location>
</feature>
<comment type="cofactor">
    <cofactor evidence="14">
        <name>Mg(2+)</name>
        <dbReference type="ChEBI" id="CHEBI:18420"/>
    </cofactor>
    <text evidence="14">Binds 2 magnesium ions. Also active with manganese.</text>
</comment>
<evidence type="ECO:0000256" key="4">
    <source>
        <dbReference type="ARBA" id="ARBA00022664"/>
    </source>
</evidence>